<gene>
    <name evidence="5" type="ORF">GA0070610_1831</name>
</gene>
<dbReference type="Pfam" id="PF25023">
    <property type="entry name" value="TEN_YD-shell"/>
    <property type="match status" value="2"/>
</dbReference>
<evidence type="ECO:0000313" key="6">
    <source>
        <dbReference type="Proteomes" id="UP000198251"/>
    </source>
</evidence>
<evidence type="ECO:0000256" key="3">
    <source>
        <dbReference type="SAM" id="SignalP"/>
    </source>
</evidence>
<accession>A0A1C5G9A0</accession>
<feature type="domain" description="Teneurin-like YD-shell" evidence="4">
    <location>
        <begin position="1611"/>
        <end position="1809"/>
    </location>
</feature>
<dbReference type="InterPro" id="IPR050708">
    <property type="entry name" value="T6SS_VgrG/RHS"/>
</dbReference>
<dbReference type="NCBIfam" id="TIGR03696">
    <property type="entry name" value="Rhs_assc_core"/>
    <property type="match status" value="1"/>
</dbReference>
<feature type="domain" description="Teneurin-like YD-shell" evidence="4">
    <location>
        <begin position="1249"/>
        <end position="1321"/>
    </location>
</feature>
<dbReference type="Pfam" id="PF05593">
    <property type="entry name" value="RHS_repeat"/>
    <property type="match status" value="1"/>
</dbReference>
<evidence type="ECO:0000313" key="5">
    <source>
        <dbReference type="EMBL" id="SCG15596.1"/>
    </source>
</evidence>
<feature type="region of interest" description="Disordered" evidence="2">
    <location>
        <begin position="1735"/>
        <end position="1758"/>
    </location>
</feature>
<feature type="compositionally biased region" description="Polar residues" evidence="2">
    <location>
        <begin position="1592"/>
        <end position="1637"/>
    </location>
</feature>
<dbReference type="InterPro" id="IPR056823">
    <property type="entry name" value="TEN-like_YD-shell"/>
</dbReference>
<evidence type="ECO:0000256" key="2">
    <source>
        <dbReference type="SAM" id="MobiDB-lite"/>
    </source>
</evidence>
<dbReference type="PANTHER" id="PTHR32305">
    <property type="match status" value="1"/>
</dbReference>
<keyword evidence="3" id="KW-0732">Signal</keyword>
<dbReference type="InterPro" id="IPR022385">
    <property type="entry name" value="Rhs_assc_core"/>
</dbReference>
<proteinExistence type="predicted"/>
<keyword evidence="1" id="KW-0677">Repeat</keyword>
<evidence type="ECO:0000259" key="4">
    <source>
        <dbReference type="Pfam" id="PF25023"/>
    </source>
</evidence>
<dbReference type="EMBL" id="LT607733">
    <property type="protein sequence ID" value="SCG15596.1"/>
    <property type="molecule type" value="Genomic_DNA"/>
</dbReference>
<sequence>MEIWQRVISRRRSWIAAPLTATVVAALLHAPPVQAASKETYTPSSAKPVPTVPVKPVKPQTAVLAKRPPSTAGKPAAAWPQSGVEVVEVAAAGTGGVKAGDLPVTLAAAERKVRSARDPQRVRVEVLDRVATERARVQGLVLRLGRADGVAVAGHTKLTVDYRSFATAYGADWASRLRLVALPACALSTPEKKQCVGSPLPSRNDLATRSLSADVPVNGAQTLVAATAGPSGPAGDYAASPLNPSATWAAGGNTGAFTWSYPMRTPPALGGPAPQIGLSYSSQSVDGQHAASNNQPSWIGEGFEPSIGGFIERRYQGCARDMDGSANNDKKTGDLCWETDNAVLSLVGHSGELIYNAAEGRWHLRGDDGSRIERKIGASNGDNNGEHWVVTTSDGIQYWFGRNRLPGWASGNSETNSTFTVPVFGNDPGEPCQAPAFIDSDCMQAWRWNLDYVVDTSGNSASYWYQQETNKYGRNLDAEDDATYDRGGWLDRIDYGTRQVNGVDSVLSTAAPLRVDLGVGDRCLSDCATHDETHWPDTPWDMACSGGSCPDKFFPTFWSTKRLSTVTTQIRSGTGYSDVERWTLTHTFPDPGDGTRAGLWLDKLSHAGLVAGAASVPDVLFTPVQLSNRVDTIDFAAAMNWMRITKIRNETGGTISVNYSDQDCTAGQTMPTPHTNTRRCYPVVWEPEGYTNPVTDWFHKYVVTTIYENDNTGGVPPNGSPRTVYSYDYLDGAAWHYNDDDGLIEKKHKTWSDYRGYGRVGLTVGDPGEQTYTETRYFRGMYGDKLTPSGGTRTTTVDGINDEDWYAGLLRETKILNGPGGPVVQRELAAPWPSPATATRTINGDTVTARFTRVGTVTRHTTLDAGRGERVNKTVTTYDNFGMPLTIDDLGQDGVAGDEQCTKNDFIPRNSTDWIMDRLHRVETYAVKCADTANPTTLTEADVIGETRTRYDNQAFEATPTKGLATHTEEMAAWNAGTPTFTVVKRDAHDVHGRVTSSWDAMDKQTTVAFTPANDGVVTSTLTKNPLLHETTTTMAAAWGLPTSIIDPNGKRTDLSYDPLGRLSSVWMPGRDKATETANSTFTYQIRADAPSVIASSRLNAAGAYVTTYELFDGLLRSRQTQKPSPSGGRLITEAFYDSTGRSVLNFEAYHASGSPGGTLLTATDKASVPKQTRSIYDGAGRTTDLVFQPYGTERWRTTTYYSGDRTDVTPPAGGTATSKVTDVRDRTVELREYHTATPTPGTAGSWDATRYTYDRRGHLTTVADAKGNDWIYRYDVRGRQVETDDPDKGLTESTYDNADRVTTVTDARGKKIAYLYDPLGRKRATYENQVGGTMRAQWIYDTIAKGYLSQSTRKVGSASYQVRILDYTDSYQPGNTQVVIPSSETGIGGTYNYNNTYNLDDTTASTSLPSTNTDLPAETLTYGYSPLGLPTTLSTLYGSTNSSYVADTDYNALGNVDQIELYAGTGGRVFQKYTRELETGRLTGVRTDRDSVAPNVVADTRYTFDDFGNITKAADVAPDPVDDTQCFDYDHLRRLTEAWTPANGDCTAAPTTALGGPAPYWHSWQFDLLGNRTSEVIHTSSGASTTTYHYPASGSTSVRPHAVTNTSGARSGSYTYDATGNMTTRPTPSAGTQTLTWDPEGHLETSTDATGETRYVYDADGNRLVRRDPAGRTLYLPGQEIRYTNSTGTTSCTRYYSFAGSIVGSRTASGLTWLGADHQGTALVAIQANSQQATVRRQTPYGTPRGTTPAWPNDKGFVGGTIDNTGLTHLGAREYDPTLGKFISLDPVMDLLDPQQINGYVYSNNNPVTFSDPSGLKFEEETVAEYNERQRKNRAKQAKEKKKKKDNFLNYLNNKRHEAAQLAARDRIRKQVEDMGGDPEEVRIEYSIPDACKTKSHKGQCGEPGKADIVYIDRKTDTIYVWEVKIAHREDEAERDVKHYIRKLRADGKFTNVEPGFALTSLVFAAVPGSQESVVVYNGPTEGQVLYRAFRWRKPTPPPPPKPVRVPVEAPKTVEAPKPIFSPWVVTTVVTVGVVGLAGVCIVASAGACGVAIGVGAIGGTVAASG</sequence>
<dbReference type="PANTHER" id="PTHR32305:SF17">
    <property type="entry name" value="TRNA NUCLEASE WAPA"/>
    <property type="match status" value="1"/>
</dbReference>
<dbReference type="NCBIfam" id="TIGR01643">
    <property type="entry name" value="YD_repeat_2x"/>
    <property type="match status" value="4"/>
</dbReference>
<dbReference type="Gene3D" id="2.180.10.10">
    <property type="entry name" value="RHS repeat-associated core"/>
    <property type="match status" value="2"/>
</dbReference>
<reference evidence="5 6" key="1">
    <citation type="submission" date="2016-06" db="EMBL/GenBank/DDBJ databases">
        <authorList>
            <person name="Kjaerup R.B."/>
            <person name="Dalgaard T.S."/>
            <person name="Juul-Madsen H.R."/>
        </authorList>
    </citation>
    <scope>NUCLEOTIDE SEQUENCE [LARGE SCALE GENOMIC DNA]</scope>
    <source>
        <strain evidence="5 6">DSM 43913</strain>
    </source>
</reference>
<protein>
    <submittedName>
        <fullName evidence="5">RHS repeat-associated core domain-containing protein</fullName>
    </submittedName>
</protein>
<feature type="signal peptide" evidence="3">
    <location>
        <begin position="1"/>
        <end position="35"/>
    </location>
</feature>
<dbReference type="InterPro" id="IPR031325">
    <property type="entry name" value="RHS_repeat"/>
</dbReference>
<dbReference type="Proteomes" id="UP000198251">
    <property type="component" value="Chromosome I"/>
</dbReference>
<keyword evidence="6" id="KW-1185">Reference proteome</keyword>
<dbReference type="InterPro" id="IPR006530">
    <property type="entry name" value="YD"/>
</dbReference>
<name>A0A1C5G9A0_MICEH</name>
<organism evidence="5 6">
    <name type="scientific">Micromonospora echinofusca</name>
    <dbReference type="NCBI Taxonomy" id="47858"/>
    <lineage>
        <taxon>Bacteria</taxon>
        <taxon>Bacillati</taxon>
        <taxon>Actinomycetota</taxon>
        <taxon>Actinomycetes</taxon>
        <taxon>Micromonosporales</taxon>
        <taxon>Micromonosporaceae</taxon>
        <taxon>Micromonospora</taxon>
    </lineage>
</organism>
<evidence type="ECO:0000256" key="1">
    <source>
        <dbReference type="ARBA" id="ARBA00022737"/>
    </source>
</evidence>
<feature type="region of interest" description="Disordered" evidence="2">
    <location>
        <begin position="1592"/>
        <end position="1647"/>
    </location>
</feature>
<feature type="chain" id="PRO_5008716410" evidence="3">
    <location>
        <begin position="36"/>
        <end position="2067"/>
    </location>
</feature>